<dbReference type="PANTHER" id="PTHR43210">
    <property type="entry name" value="DETHIOBIOTIN SYNTHETASE"/>
    <property type="match status" value="1"/>
</dbReference>
<keyword evidence="2" id="KW-0547">Nucleotide-binding</keyword>
<dbReference type="Gene3D" id="3.40.50.300">
    <property type="entry name" value="P-loop containing nucleotide triphosphate hydrolases"/>
    <property type="match status" value="1"/>
</dbReference>
<dbReference type="GO" id="GO:0004141">
    <property type="term" value="F:dethiobiotin synthase activity"/>
    <property type="evidence" value="ECO:0007669"/>
    <property type="project" value="UniProtKB-UniRule"/>
</dbReference>
<feature type="binding site" evidence="2">
    <location>
        <position position="41"/>
    </location>
    <ligand>
        <name>substrate</name>
    </ligand>
</feature>
<dbReference type="GO" id="GO:0005524">
    <property type="term" value="F:ATP binding"/>
    <property type="evidence" value="ECO:0007669"/>
    <property type="project" value="UniProtKB-UniRule"/>
</dbReference>
<keyword evidence="2" id="KW-0479">Metal-binding</keyword>
<evidence type="ECO:0000256" key="2">
    <source>
        <dbReference type="HAMAP-Rule" id="MF_00336"/>
    </source>
</evidence>
<evidence type="ECO:0000313" key="3">
    <source>
        <dbReference type="EMBL" id="GLC24070.1"/>
    </source>
</evidence>
<dbReference type="GO" id="GO:0009102">
    <property type="term" value="P:biotin biosynthetic process"/>
    <property type="evidence" value="ECO:0007669"/>
    <property type="project" value="UniProtKB-UniRule"/>
</dbReference>
<keyword evidence="2" id="KW-0963">Cytoplasm</keyword>
<comment type="pathway">
    <text evidence="2">Cofactor biosynthesis; biotin biosynthesis; biotin from 7,8-diaminononanoate: step 1/2.</text>
</comment>
<dbReference type="Pfam" id="PF13500">
    <property type="entry name" value="AAA_26"/>
    <property type="match status" value="1"/>
</dbReference>
<comment type="caution">
    <text evidence="3">The sequence shown here is derived from an EMBL/GenBank/DDBJ whole genome shotgun (WGS) entry which is preliminary data.</text>
</comment>
<proteinExistence type="inferred from homology"/>
<feature type="binding site" evidence="2">
    <location>
        <position position="112"/>
    </location>
    <ligand>
        <name>Mg(2+)</name>
        <dbReference type="ChEBI" id="CHEBI:18420"/>
    </ligand>
</feature>
<evidence type="ECO:0000256" key="1">
    <source>
        <dbReference type="ARBA" id="ARBA00022756"/>
    </source>
</evidence>
<dbReference type="NCBIfam" id="TIGR00347">
    <property type="entry name" value="bioD"/>
    <property type="match status" value="1"/>
</dbReference>
<dbReference type="SUPFAM" id="SSF52540">
    <property type="entry name" value="P-loop containing nucleoside triphosphate hydrolases"/>
    <property type="match status" value="1"/>
</dbReference>
<dbReference type="InterPro" id="IPR004472">
    <property type="entry name" value="DTB_synth_BioD"/>
</dbReference>
<keyword evidence="1 2" id="KW-0093">Biotin biosynthesis</keyword>
<gene>
    <name evidence="2 3" type="primary">bioD</name>
    <name evidence="3" type="ORF">rosag_05830</name>
</gene>
<feature type="binding site" evidence="2">
    <location>
        <begin position="112"/>
        <end position="115"/>
    </location>
    <ligand>
        <name>ATP</name>
        <dbReference type="ChEBI" id="CHEBI:30616"/>
    </ligand>
</feature>
<keyword evidence="2" id="KW-0460">Magnesium</keyword>
<feature type="binding site" evidence="2">
    <location>
        <position position="51"/>
    </location>
    <ligand>
        <name>ATP</name>
        <dbReference type="ChEBI" id="CHEBI:30616"/>
    </ligand>
</feature>
<feature type="binding site" evidence="2">
    <location>
        <begin position="12"/>
        <end position="17"/>
    </location>
    <ligand>
        <name>ATP</name>
        <dbReference type="ChEBI" id="CHEBI:30616"/>
    </ligand>
</feature>
<comment type="caution">
    <text evidence="2">Lacks conserved residue(s) required for the propagation of feature annotation.</text>
</comment>
<feature type="binding site" evidence="2">
    <location>
        <begin position="203"/>
        <end position="205"/>
    </location>
    <ligand>
        <name>ATP</name>
        <dbReference type="ChEBI" id="CHEBI:30616"/>
    </ligand>
</feature>
<dbReference type="AlphaFoldDB" id="A0AA37V0A5"/>
<feature type="active site" evidence="2">
    <location>
        <position position="37"/>
    </location>
</feature>
<dbReference type="EMBL" id="BRXS01000001">
    <property type="protein sequence ID" value="GLC24070.1"/>
    <property type="molecule type" value="Genomic_DNA"/>
</dbReference>
<keyword evidence="2" id="KW-0067">ATP-binding</keyword>
<comment type="subcellular location">
    <subcellularLocation>
        <location evidence="2">Cytoplasm</location>
    </subcellularLocation>
</comment>
<dbReference type="PIRSF" id="PIRSF006755">
    <property type="entry name" value="DTB_synth"/>
    <property type="match status" value="1"/>
</dbReference>
<dbReference type="PANTHER" id="PTHR43210:SF5">
    <property type="entry name" value="DETHIOBIOTIN SYNTHETASE"/>
    <property type="match status" value="1"/>
</dbReference>
<dbReference type="RefSeq" id="WP_284348861.1">
    <property type="nucleotide sequence ID" value="NZ_BRXS01000001.1"/>
</dbReference>
<evidence type="ECO:0000313" key="4">
    <source>
        <dbReference type="Proteomes" id="UP001161325"/>
    </source>
</evidence>
<accession>A0AA37V0A5</accession>
<dbReference type="Proteomes" id="UP001161325">
    <property type="component" value="Unassembled WGS sequence"/>
</dbReference>
<keyword evidence="2" id="KW-0436">Ligase</keyword>
<dbReference type="HAMAP" id="MF_00336">
    <property type="entry name" value="BioD"/>
    <property type="match status" value="1"/>
</dbReference>
<comment type="similarity">
    <text evidence="2">Belongs to the dethiobiotin synthetase family.</text>
</comment>
<organism evidence="3 4">
    <name type="scientific">Roseisolibacter agri</name>
    <dbReference type="NCBI Taxonomy" id="2014610"/>
    <lineage>
        <taxon>Bacteria</taxon>
        <taxon>Pseudomonadati</taxon>
        <taxon>Gemmatimonadota</taxon>
        <taxon>Gemmatimonadia</taxon>
        <taxon>Gemmatimonadales</taxon>
        <taxon>Gemmatimonadaceae</taxon>
        <taxon>Roseisolibacter</taxon>
    </lineage>
</organism>
<name>A0AA37V0A5_9BACT</name>
<feature type="binding site" evidence="2">
    <location>
        <position position="51"/>
    </location>
    <ligand>
        <name>Mg(2+)</name>
        <dbReference type="ChEBI" id="CHEBI:18420"/>
    </ligand>
</feature>
<dbReference type="EC" id="6.3.3.3" evidence="2"/>
<reference evidence="3" key="1">
    <citation type="submission" date="2022-08" db="EMBL/GenBank/DDBJ databases">
        <title>Draft genome sequencing of Roseisolibacter agri AW1220.</title>
        <authorList>
            <person name="Tobiishi Y."/>
            <person name="Tonouchi A."/>
        </authorList>
    </citation>
    <scope>NUCLEOTIDE SEQUENCE</scope>
    <source>
        <strain evidence="3">AW1220</strain>
    </source>
</reference>
<dbReference type="GO" id="GO:0005829">
    <property type="term" value="C:cytosol"/>
    <property type="evidence" value="ECO:0007669"/>
    <property type="project" value="TreeGrafter"/>
</dbReference>
<keyword evidence="4" id="KW-1185">Reference proteome</keyword>
<comment type="subunit">
    <text evidence="2">Homodimer.</text>
</comment>
<protein>
    <recommendedName>
        <fullName evidence="2">ATP-dependent dethiobiotin synthetase BioD</fullName>
        <ecNumber evidence="2">6.3.3.3</ecNumber>
    </recommendedName>
    <alternativeName>
        <fullName evidence="2">DTB synthetase</fullName>
        <shortName evidence="2">DTBS</shortName>
    </alternativeName>
    <alternativeName>
        <fullName evidence="2">Dethiobiotin synthase</fullName>
    </alternativeName>
</protein>
<sequence>MLRIGVTGTDTGVGKTVVSCALLAALRARGLVARGMKPVETGITDRTAGTDAARLRRAAGDVDAWDDVCPITFAEPLAPMVAAERAGRPIDVARLEGAAARLSADADALVVEGAGGLLVPFTRSLTFAGLATHWGLDLVVVAADRLGVLNHALLTVREAERRGLRVRAVVLNALRPSPADVAESTNADVLRDLLDGVPLVTAPYLDGVAQEDPTRLAAAGRALADLLLSP</sequence>
<comment type="function">
    <text evidence="2">Catalyzes a mechanistically unusual reaction, the ATP-dependent insertion of CO2 between the N7 and N8 nitrogen atoms of 7,8-diaminopelargonic acid (DAPA, also called 7,8-diammoniononanoate) to form a ureido ring.</text>
</comment>
<dbReference type="CDD" id="cd03109">
    <property type="entry name" value="DTBS"/>
    <property type="match status" value="1"/>
</dbReference>
<dbReference type="InterPro" id="IPR027417">
    <property type="entry name" value="P-loop_NTPase"/>
</dbReference>
<comment type="catalytic activity">
    <reaction evidence="2">
        <text>(7R,8S)-7,8-diammoniononanoate + CO2 + ATP = (4R,5S)-dethiobiotin + ADP + phosphate + 3 H(+)</text>
        <dbReference type="Rhea" id="RHEA:15805"/>
        <dbReference type="ChEBI" id="CHEBI:15378"/>
        <dbReference type="ChEBI" id="CHEBI:16526"/>
        <dbReference type="ChEBI" id="CHEBI:30616"/>
        <dbReference type="ChEBI" id="CHEBI:43474"/>
        <dbReference type="ChEBI" id="CHEBI:149469"/>
        <dbReference type="ChEBI" id="CHEBI:149473"/>
        <dbReference type="ChEBI" id="CHEBI:456216"/>
        <dbReference type="EC" id="6.3.3.3"/>
    </reaction>
</comment>
<comment type="cofactor">
    <cofactor evidence="2">
        <name>Mg(2+)</name>
        <dbReference type="ChEBI" id="CHEBI:18420"/>
    </cofactor>
</comment>
<feature type="binding site" evidence="2">
    <location>
        <position position="16"/>
    </location>
    <ligand>
        <name>Mg(2+)</name>
        <dbReference type="ChEBI" id="CHEBI:18420"/>
    </ligand>
</feature>
<dbReference type="GO" id="GO:0000287">
    <property type="term" value="F:magnesium ion binding"/>
    <property type="evidence" value="ECO:0007669"/>
    <property type="project" value="UniProtKB-UniRule"/>
</dbReference>